<protein>
    <submittedName>
        <fullName evidence="1">Uncharacterized protein</fullName>
    </submittedName>
</protein>
<evidence type="ECO:0000313" key="1">
    <source>
        <dbReference type="EMBL" id="QBA23449.1"/>
    </source>
</evidence>
<gene>
    <name evidence="1" type="ORF">EU348_20650</name>
</gene>
<accession>A0A411DSU3</accession>
<reference evidence="1" key="1">
    <citation type="submission" date="2019-01" db="EMBL/GenBank/DDBJ databases">
        <title>Whole Genome Sequencing for Putative Detection of Antimicrobial Resistance and Potential Virulence Factors in Chryseobacterium indologenes isolated from Nile Tilapia in Tanzania.</title>
        <authorList>
            <person name="Mwega E."/>
            <person name="Mutoloki S."/>
            <person name="Mugimba K."/>
            <person name="Colquhoun D."/>
            <person name="Mdegela R."/>
            <person name="Evensen O."/>
            <person name="Wasteson Y."/>
        </authorList>
    </citation>
    <scope>NUCLEOTIDE SEQUENCE [LARGE SCALE GENOMIC DNA]</scope>
    <source>
        <strain evidence="1">StR 01</strain>
    </source>
</reference>
<sequence>MKNLFYYSLKGKTKSQTVTRLKETAGNIIENEDSITIIINRWYVKVVISLILLNDSVAVIVIKKKSVPFFEKYTVF</sequence>
<dbReference type="EMBL" id="CP035532">
    <property type="protein sequence ID" value="QBA23449.1"/>
    <property type="molecule type" value="Genomic_DNA"/>
</dbReference>
<name>A0A411DSU3_CHRID</name>
<organism evidence="1">
    <name type="scientific">Chryseobacterium indologenes</name>
    <name type="common">Flavobacterium indologenes</name>
    <dbReference type="NCBI Taxonomy" id="253"/>
    <lineage>
        <taxon>Bacteria</taxon>
        <taxon>Pseudomonadati</taxon>
        <taxon>Bacteroidota</taxon>
        <taxon>Flavobacteriia</taxon>
        <taxon>Flavobacteriales</taxon>
        <taxon>Weeksellaceae</taxon>
        <taxon>Chryseobacterium group</taxon>
        <taxon>Chryseobacterium</taxon>
    </lineage>
</organism>
<proteinExistence type="predicted"/>
<dbReference type="AlphaFoldDB" id="A0A411DSU3"/>